<dbReference type="OrthoDB" id="5600252at2759"/>
<reference evidence="16 17" key="1">
    <citation type="journal article" date="2016" name="Fungal Biol.">
        <title>The genome of Xylona heveae provides a window into fungal endophytism.</title>
        <authorList>
            <person name="Gazis R."/>
            <person name="Kuo A."/>
            <person name="Riley R."/>
            <person name="LaButti K."/>
            <person name="Lipzen A."/>
            <person name="Lin J."/>
            <person name="Amirebrahimi M."/>
            <person name="Hesse C.N."/>
            <person name="Spatafora J.W."/>
            <person name="Henrissat B."/>
            <person name="Hainaut M."/>
            <person name="Grigoriev I.V."/>
            <person name="Hibbett D.S."/>
        </authorList>
    </citation>
    <scope>NUCLEOTIDE SEQUENCE [LARGE SCALE GENOMIC DNA]</scope>
    <source>
        <strain evidence="16 17">TC161</strain>
    </source>
</reference>
<dbReference type="InterPro" id="IPR011545">
    <property type="entry name" value="DEAD/DEAH_box_helicase_dom"/>
</dbReference>
<keyword evidence="17" id="KW-1185">Reference proteome</keyword>
<dbReference type="CDD" id="cd17917">
    <property type="entry name" value="DEXHc_RHA-like"/>
    <property type="match status" value="1"/>
</dbReference>
<keyword evidence="8" id="KW-0067">ATP-binding</keyword>
<comment type="subcellular location">
    <subcellularLocation>
        <location evidence="1">Plastid</location>
        <location evidence="1">Chloroplast</location>
    </subcellularLocation>
</comment>
<evidence type="ECO:0000256" key="9">
    <source>
        <dbReference type="ARBA" id="ARBA00022884"/>
    </source>
</evidence>
<keyword evidence="4" id="KW-0934">Plastid</keyword>
<keyword evidence="12" id="KW-0175">Coiled coil</keyword>
<dbReference type="GeneID" id="28895437"/>
<proteinExistence type="predicted"/>
<feature type="region of interest" description="Disordered" evidence="13">
    <location>
        <begin position="398"/>
        <end position="477"/>
    </location>
</feature>
<dbReference type="GO" id="GO:0003724">
    <property type="term" value="F:RNA helicase activity"/>
    <property type="evidence" value="ECO:0007669"/>
    <property type="project" value="UniProtKB-EC"/>
</dbReference>
<dbReference type="InterPro" id="IPR001650">
    <property type="entry name" value="Helicase_C-like"/>
</dbReference>
<dbReference type="SMART" id="SM00490">
    <property type="entry name" value="HELICc"/>
    <property type="match status" value="1"/>
</dbReference>
<feature type="compositionally biased region" description="Polar residues" evidence="13">
    <location>
        <begin position="408"/>
        <end position="419"/>
    </location>
</feature>
<name>A0A165FVZ9_XYLHT</name>
<dbReference type="PROSITE" id="PS51192">
    <property type="entry name" value="HELICASE_ATP_BIND_1"/>
    <property type="match status" value="1"/>
</dbReference>
<evidence type="ECO:0000256" key="4">
    <source>
        <dbReference type="ARBA" id="ARBA00022640"/>
    </source>
</evidence>
<evidence type="ECO:0000256" key="6">
    <source>
        <dbReference type="ARBA" id="ARBA00022801"/>
    </source>
</evidence>
<dbReference type="InParanoid" id="A0A165FVZ9"/>
<feature type="region of interest" description="Disordered" evidence="13">
    <location>
        <begin position="327"/>
        <end position="349"/>
    </location>
</feature>
<evidence type="ECO:0000256" key="1">
    <source>
        <dbReference type="ARBA" id="ARBA00004229"/>
    </source>
</evidence>
<dbReference type="GO" id="GO:0005524">
    <property type="term" value="F:ATP binding"/>
    <property type="evidence" value="ECO:0007669"/>
    <property type="project" value="UniProtKB-KW"/>
</dbReference>
<accession>A0A165FVZ9</accession>
<dbReference type="InterPro" id="IPR011709">
    <property type="entry name" value="DEAD-box_helicase_OB_fold"/>
</dbReference>
<evidence type="ECO:0000256" key="12">
    <source>
        <dbReference type="SAM" id="Coils"/>
    </source>
</evidence>
<evidence type="ECO:0000313" key="16">
    <source>
        <dbReference type="EMBL" id="KZF21446.1"/>
    </source>
</evidence>
<dbReference type="PROSITE" id="PS51194">
    <property type="entry name" value="HELICASE_CTER"/>
    <property type="match status" value="1"/>
</dbReference>
<evidence type="ECO:0000259" key="14">
    <source>
        <dbReference type="PROSITE" id="PS51192"/>
    </source>
</evidence>
<keyword evidence="7" id="KW-0347">Helicase</keyword>
<feature type="coiled-coil region" evidence="12">
    <location>
        <begin position="103"/>
        <end position="130"/>
    </location>
</feature>
<sequence length="1499" mass="168382">MAPNKKKKKPAANPARGFATVSTASKPKTDKKSESASLSEADSTPAVLTPLSDQENISKPDAANASKAKDAKETVELSPEELERELEETELQNILEKYGQRAKKDASRQISRLQTDRRVLKTQAEHLNTRNWLPNRIIDEIMNMVKDEVDHGNFYRESDGSGKFISEEDSIARLWTLQQTLFFLGFPEGRVKEALYHITDALLIAGPPAGGNRDNIWGLDEAMDWLVLELNREELSLIEGQPKRQTMDKTPTESIPQTPEPTTSSNEATGKQTPMTREKTQNANELVSSRTEELDVSDLDSDIEPDELLPKYLETKARIYELQPETLQVNNTKGKKNKAKKDKTNPSGPEVIKLLDKLKKIESDVLFDKDEAETQWSQREIQIFQEVALQKKLAPKDVEGQVSEAEQDPQQQEQVNSSENLDEEDEVSRQAREAGEALLRETGMEEDGDGLFGGMFTDLAGAENGPNSTTSEPAMGVAGVGNTIMRDFGRWNGMSPRRVLEDACKARDSGSRVSFKPISSSSVSKRHSVEIFWSKDQETPVYSILDSVSSTSKSRLSAFWMTTLATPDSVQSEAFIATAALFLVFSSSPKEERVHLRLPATWRDLWDEFTRKKKELNDEQDRNALREIRELVRDKRDRDEHDGVVLKGGFRKRNVAGSGRDSGEDSDPNALDQSNLDSELLKGLWNQKSSNPAYQVMLKGRSQLPMWNFRDQLLTTADQQQVIIVCGETGCGKSTQVPAFILEHELSQGKDCRIYCTEPRRISAISLARRVSEELGERRNDVGTSRSMVGYAIRLESNMTTQTRLVYATTGIVMRMLERSNELADITHLILDEVHERSIDSDFLLIVLRRLIVKRPELKVILMSATADAQRFSNYLFGAPILNVPGRTFPVEVKYLEDALQLTGYVPSSINANGPIEVGLDDADTEEISDRENTGQEGDYLSAFSSKTRTALAQFDEYRIDYDLLAALIGRIAVDPEFEFYSKAILIFLPGIAEIRQLNDMLIGHPSLSQGWNIHQLHSTIASEEQEKAFVVPPKGTRKIVLATNIAETGITIPDITCVIDTGKHKEMRFDERRQLSRLLDSFISRANAKQRRGRAGRVQRGLCFHLFTKSRHDRQMAEQQTPEMLRLSLQDLVLRVKICELGGIEQTLSEALDPPSAKNIRRAIDSLIDVKALTNFEELTPLGRQLAKLPLDVHLGKLVLLGSTFGCLDVCATIAAILSSKSPFVVTMGARSQADLARLSFKRGDSDLLTAYNAYNAWRRVSSTTGVSEFQFCRKNCLSQQTLFNIEDIKSQILASVIDAGFLQLDGTSRAALNRSRFSSKQRQFFKLPESVDKNSENDLISGSVIAWGFYPKLLLREGKGWRNVSNNQTVSLHPTSVNKGTTSAKWVSFYHIMQSSNRFYNAHETSAVESFAIALLCGDAEFRMYAGLVILDGNRIRFSVNDWKAMLAIKILRQRLREIMARRYQHPTKSLTSPQQKWLDIWQQVFALDDKENSLPK</sequence>
<evidence type="ECO:0000313" key="17">
    <source>
        <dbReference type="Proteomes" id="UP000076632"/>
    </source>
</evidence>
<feature type="domain" description="Helicase ATP-binding" evidence="14">
    <location>
        <begin position="714"/>
        <end position="885"/>
    </location>
</feature>
<evidence type="ECO:0000256" key="5">
    <source>
        <dbReference type="ARBA" id="ARBA00022741"/>
    </source>
</evidence>
<dbReference type="OMA" id="TFPVEMK"/>
<comment type="catalytic activity">
    <reaction evidence="11">
        <text>ATP + H2O = ADP + phosphate + H(+)</text>
        <dbReference type="Rhea" id="RHEA:13065"/>
        <dbReference type="ChEBI" id="CHEBI:15377"/>
        <dbReference type="ChEBI" id="CHEBI:15378"/>
        <dbReference type="ChEBI" id="CHEBI:30616"/>
        <dbReference type="ChEBI" id="CHEBI:43474"/>
        <dbReference type="ChEBI" id="CHEBI:456216"/>
        <dbReference type="EC" id="3.6.4.13"/>
    </reaction>
</comment>
<keyword evidence="9" id="KW-0694">RNA-binding</keyword>
<feature type="compositionally biased region" description="Basic and acidic residues" evidence="13">
    <location>
        <begin position="239"/>
        <end position="251"/>
    </location>
</feature>
<evidence type="ECO:0000256" key="7">
    <source>
        <dbReference type="ARBA" id="ARBA00022806"/>
    </source>
</evidence>
<keyword evidence="3" id="KW-0150">Chloroplast</keyword>
<organism evidence="16 17">
    <name type="scientific">Xylona heveae (strain CBS 132557 / TC161)</name>
    <dbReference type="NCBI Taxonomy" id="1328760"/>
    <lineage>
        <taxon>Eukaryota</taxon>
        <taxon>Fungi</taxon>
        <taxon>Dikarya</taxon>
        <taxon>Ascomycota</taxon>
        <taxon>Pezizomycotina</taxon>
        <taxon>Xylonomycetes</taxon>
        <taxon>Xylonales</taxon>
        <taxon>Xylonaceae</taxon>
        <taxon>Xylona</taxon>
    </lineage>
</organism>
<dbReference type="Gene3D" id="1.20.120.1080">
    <property type="match status" value="1"/>
</dbReference>
<keyword evidence="10" id="KW-0809">Transit peptide</keyword>
<feature type="compositionally biased region" description="Basic residues" evidence="13">
    <location>
        <begin position="1"/>
        <end position="10"/>
    </location>
</feature>
<evidence type="ECO:0000256" key="8">
    <source>
        <dbReference type="ARBA" id="ARBA00022840"/>
    </source>
</evidence>
<dbReference type="SMART" id="SM00487">
    <property type="entry name" value="DEXDc"/>
    <property type="match status" value="1"/>
</dbReference>
<dbReference type="PANTHER" id="PTHR18934:SF145">
    <property type="entry name" value="ATP-DEPENDENT RNA HELICASE DHX57-RELATED"/>
    <property type="match status" value="1"/>
</dbReference>
<feature type="domain" description="Helicase C-terminal" evidence="15">
    <location>
        <begin position="973"/>
        <end position="1141"/>
    </location>
</feature>
<dbReference type="Proteomes" id="UP000076632">
    <property type="component" value="Unassembled WGS sequence"/>
</dbReference>
<feature type="compositionally biased region" description="Basic and acidic residues" evidence="13">
    <location>
        <begin position="427"/>
        <end position="443"/>
    </location>
</feature>
<dbReference type="PANTHER" id="PTHR18934">
    <property type="entry name" value="ATP-DEPENDENT RNA HELICASE"/>
    <property type="match status" value="1"/>
</dbReference>
<dbReference type="FunFam" id="3.40.50.300:FF:000500">
    <property type="entry name" value="ATP-dependent RNA helicase DHX29"/>
    <property type="match status" value="1"/>
</dbReference>
<dbReference type="Gene3D" id="3.40.50.300">
    <property type="entry name" value="P-loop containing nucleotide triphosphate hydrolases"/>
    <property type="match status" value="2"/>
</dbReference>
<feature type="region of interest" description="Disordered" evidence="13">
    <location>
        <begin position="239"/>
        <end position="301"/>
    </location>
</feature>
<dbReference type="Pfam" id="PF07717">
    <property type="entry name" value="OB_NTP_bind"/>
    <property type="match status" value="1"/>
</dbReference>
<dbReference type="STRING" id="1328760.A0A165FVZ9"/>
<protein>
    <recommendedName>
        <fullName evidence="2">RNA helicase</fullName>
        <ecNumber evidence="2">3.6.4.13</ecNumber>
    </recommendedName>
</protein>
<dbReference type="Pfam" id="PF21010">
    <property type="entry name" value="HA2_C"/>
    <property type="match status" value="1"/>
</dbReference>
<keyword evidence="6 16" id="KW-0378">Hydrolase</keyword>
<keyword evidence="5" id="KW-0547">Nucleotide-binding</keyword>
<feature type="compositionally biased region" description="Polar residues" evidence="13">
    <location>
        <begin position="252"/>
        <end position="289"/>
    </location>
</feature>
<dbReference type="FunFam" id="1.20.120.1080:FF:000002">
    <property type="entry name" value="Putative ATP-dependent RNA helicase DHX36"/>
    <property type="match status" value="1"/>
</dbReference>
<feature type="region of interest" description="Disordered" evidence="13">
    <location>
        <begin position="1"/>
        <end position="83"/>
    </location>
</feature>
<gene>
    <name evidence="16" type="ORF">L228DRAFT_222548</name>
</gene>
<feature type="region of interest" description="Disordered" evidence="13">
    <location>
        <begin position="653"/>
        <end position="673"/>
    </location>
</feature>
<evidence type="ECO:0000256" key="11">
    <source>
        <dbReference type="ARBA" id="ARBA00047984"/>
    </source>
</evidence>
<dbReference type="InterPro" id="IPR027417">
    <property type="entry name" value="P-loop_NTPase"/>
</dbReference>
<dbReference type="SUPFAM" id="SSF52540">
    <property type="entry name" value="P-loop containing nucleoside triphosphate hydrolases"/>
    <property type="match status" value="1"/>
</dbReference>
<evidence type="ECO:0000259" key="15">
    <source>
        <dbReference type="PROSITE" id="PS51194"/>
    </source>
</evidence>
<evidence type="ECO:0000256" key="13">
    <source>
        <dbReference type="SAM" id="MobiDB-lite"/>
    </source>
</evidence>
<dbReference type="FunFam" id="3.40.50.300:FF:000819">
    <property type="entry name" value="ATP dependent RNA helicase, putative"/>
    <property type="match status" value="1"/>
</dbReference>
<dbReference type="Pfam" id="PF00270">
    <property type="entry name" value="DEAD"/>
    <property type="match status" value="1"/>
</dbReference>
<evidence type="ECO:0000256" key="2">
    <source>
        <dbReference type="ARBA" id="ARBA00012552"/>
    </source>
</evidence>
<dbReference type="EMBL" id="KV407461">
    <property type="protein sequence ID" value="KZF21446.1"/>
    <property type="molecule type" value="Genomic_DNA"/>
</dbReference>
<evidence type="ECO:0000256" key="3">
    <source>
        <dbReference type="ARBA" id="ARBA00022528"/>
    </source>
</evidence>
<evidence type="ECO:0000256" key="10">
    <source>
        <dbReference type="ARBA" id="ARBA00022946"/>
    </source>
</evidence>
<dbReference type="GO" id="GO:0003723">
    <property type="term" value="F:RNA binding"/>
    <property type="evidence" value="ECO:0007669"/>
    <property type="project" value="UniProtKB-KW"/>
</dbReference>
<dbReference type="Pfam" id="PF00271">
    <property type="entry name" value="Helicase_C"/>
    <property type="match status" value="1"/>
</dbReference>
<dbReference type="InterPro" id="IPR014001">
    <property type="entry name" value="Helicase_ATP-bd"/>
</dbReference>
<dbReference type="SMART" id="SM00847">
    <property type="entry name" value="HA2"/>
    <property type="match status" value="1"/>
</dbReference>
<dbReference type="EC" id="3.6.4.13" evidence="2"/>
<dbReference type="InterPro" id="IPR007502">
    <property type="entry name" value="Helicase-assoc_dom"/>
</dbReference>
<dbReference type="GO" id="GO:0016787">
    <property type="term" value="F:hydrolase activity"/>
    <property type="evidence" value="ECO:0007669"/>
    <property type="project" value="UniProtKB-KW"/>
</dbReference>
<dbReference type="RefSeq" id="XP_018187001.1">
    <property type="nucleotide sequence ID" value="XM_018330300.1"/>
</dbReference>
<dbReference type="CDD" id="cd18791">
    <property type="entry name" value="SF2_C_RHA"/>
    <property type="match status" value="1"/>
</dbReference>